<comment type="caution">
    <text evidence="2">The sequence shown here is derived from an EMBL/GenBank/DDBJ whole genome shotgun (WGS) entry which is preliminary data.</text>
</comment>
<name>A0AAV3X1R8_9CYAN</name>
<keyword evidence="1" id="KW-1133">Transmembrane helix</keyword>
<keyword evidence="1" id="KW-0812">Transmembrane</keyword>
<dbReference type="EMBL" id="BLAY01000005">
    <property type="protein sequence ID" value="GET35868.1"/>
    <property type="molecule type" value="Genomic_DNA"/>
</dbReference>
<protein>
    <recommendedName>
        <fullName evidence="4">Molecular chaperone GrpE</fullName>
    </recommendedName>
</protein>
<gene>
    <name evidence="2" type="ORF">MiSe_06160</name>
</gene>
<evidence type="ECO:0000313" key="3">
    <source>
        <dbReference type="Proteomes" id="UP001050975"/>
    </source>
</evidence>
<accession>A0AAV3X1R8</accession>
<organism evidence="2 3">
    <name type="scientific">Microseira wollei NIES-4236</name>
    <dbReference type="NCBI Taxonomy" id="2530354"/>
    <lineage>
        <taxon>Bacteria</taxon>
        <taxon>Bacillati</taxon>
        <taxon>Cyanobacteriota</taxon>
        <taxon>Cyanophyceae</taxon>
        <taxon>Oscillatoriophycideae</taxon>
        <taxon>Aerosakkonematales</taxon>
        <taxon>Aerosakkonemataceae</taxon>
        <taxon>Microseira</taxon>
    </lineage>
</organism>
<proteinExistence type="predicted"/>
<feature type="transmembrane region" description="Helical" evidence="1">
    <location>
        <begin position="6"/>
        <end position="27"/>
    </location>
</feature>
<keyword evidence="3" id="KW-1185">Reference proteome</keyword>
<evidence type="ECO:0000313" key="2">
    <source>
        <dbReference type="EMBL" id="GET35868.1"/>
    </source>
</evidence>
<dbReference type="RefSeq" id="WP_226574663.1">
    <property type="nucleotide sequence ID" value="NZ_BLAY01000005.1"/>
</dbReference>
<keyword evidence="1" id="KW-0472">Membrane</keyword>
<evidence type="ECO:0000256" key="1">
    <source>
        <dbReference type="SAM" id="Phobius"/>
    </source>
</evidence>
<dbReference type="AlphaFoldDB" id="A0AAV3X1R8"/>
<dbReference type="Proteomes" id="UP001050975">
    <property type="component" value="Unassembled WGS sequence"/>
</dbReference>
<reference evidence="2" key="1">
    <citation type="submission" date="2019-10" db="EMBL/GenBank/DDBJ databases">
        <title>Draft genome sequece of Microseira wollei NIES-4236.</title>
        <authorList>
            <person name="Yamaguchi H."/>
            <person name="Suzuki S."/>
            <person name="Kawachi M."/>
        </authorList>
    </citation>
    <scope>NUCLEOTIDE SEQUENCE</scope>
    <source>
        <strain evidence="2">NIES-4236</strain>
    </source>
</reference>
<evidence type="ECO:0008006" key="4">
    <source>
        <dbReference type="Google" id="ProtNLM"/>
    </source>
</evidence>
<sequence length="177" mass="20308">MDDTNLFWFGLVLWLVIILLGFSFFGSQNDVEDSDKKDPATAKEIEELRQECLRLREQLQQQSSQVTADLQNNTFSQLQSLLTNYPSVRQMVKAKPDLPAKNLISLFIPLDNMLKSWGYEPIGSPWEQVPYNPQLHQADTDDMTEGELVYVRFVGYRDNSRILSPAKVSRTLPIPSK</sequence>